<reference evidence="1" key="1">
    <citation type="submission" date="2020-05" db="EMBL/GenBank/DDBJ databases">
        <title>Large-scale comparative analyses of tick genomes elucidate their genetic diversity and vector capacities.</title>
        <authorList>
            <person name="Jia N."/>
            <person name="Wang J."/>
            <person name="Shi W."/>
            <person name="Du L."/>
            <person name="Sun Y."/>
            <person name="Zhan W."/>
            <person name="Jiang J."/>
            <person name="Wang Q."/>
            <person name="Zhang B."/>
            <person name="Ji P."/>
            <person name="Sakyi L.B."/>
            <person name="Cui X."/>
            <person name="Yuan T."/>
            <person name="Jiang B."/>
            <person name="Yang W."/>
            <person name="Lam T.T.-Y."/>
            <person name="Chang Q."/>
            <person name="Ding S."/>
            <person name="Wang X."/>
            <person name="Zhu J."/>
            <person name="Ruan X."/>
            <person name="Zhao L."/>
            <person name="Wei J."/>
            <person name="Que T."/>
            <person name="Du C."/>
            <person name="Cheng J."/>
            <person name="Dai P."/>
            <person name="Han X."/>
            <person name="Huang E."/>
            <person name="Gao Y."/>
            <person name="Liu J."/>
            <person name="Shao H."/>
            <person name="Ye R."/>
            <person name="Li L."/>
            <person name="Wei W."/>
            <person name="Wang X."/>
            <person name="Wang C."/>
            <person name="Yang T."/>
            <person name="Huo Q."/>
            <person name="Li W."/>
            <person name="Guo W."/>
            <person name="Chen H."/>
            <person name="Zhou L."/>
            <person name="Ni X."/>
            <person name="Tian J."/>
            <person name="Zhou Y."/>
            <person name="Sheng Y."/>
            <person name="Liu T."/>
            <person name="Pan Y."/>
            <person name="Xia L."/>
            <person name="Li J."/>
            <person name="Zhao F."/>
            <person name="Cao W."/>
        </authorList>
    </citation>
    <scope>NUCLEOTIDE SEQUENCE</scope>
    <source>
        <strain evidence="1">Hyas-2018</strain>
    </source>
</reference>
<organism evidence="1 2">
    <name type="scientific">Hyalomma asiaticum</name>
    <name type="common">Tick</name>
    <dbReference type="NCBI Taxonomy" id="266040"/>
    <lineage>
        <taxon>Eukaryota</taxon>
        <taxon>Metazoa</taxon>
        <taxon>Ecdysozoa</taxon>
        <taxon>Arthropoda</taxon>
        <taxon>Chelicerata</taxon>
        <taxon>Arachnida</taxon>
        <taxon>Acari</taxon>
        <taxon>Parasitiformes</taxon>
        <taxon>Ixodida</taxon>
        <taxon>Ixodoidea</taxon>
        <taxon>Ixodidae</taxon>
        <taxon>Hyalomminae</taxon>
        <taxon>Hyalomma</taxon>
    </lineage>
</organism>
<proteinExistence type="predicted"/>
<evidence type="ECO:0000313" key="1">
    <source>
        <dbReference type="EMBL" id="KAH6924624.1"/>
    </source>
</evidence>
<name>A0ACB7RVS8_HYAAI</name>
<protein>
    <submittedName>
        <fullName evidence="1">Uncharacterized protein</fullName>
    </submittedName>
</protein>
<keyword evidence="2" id="KW-1185">Reference proteome</keyword>
<gene>
    <name evidence="1" type="ORF">HPB50_020857</name>
</gene>
<evidence type="ECO:0000313" key="2">
    <source>
        <dbReference type="Proteomes" id="UP000821845"/>
    </source>
</evidence>
<accession>A0ACB7RVS8</accession>
<sequence>MTELLTQVAAQAEMEGQPAEPASAQRARKSHGMVAVPENLQQAKACKEAGNALYNEEKIKPAIRKYHEALLHLKACQARCTMLEFGPETTAGMDKPTQEEVDKVQAACLSNLAACLLKLPTCDYSRVVTYCNNALAIQPNNSKAVFRKGVAHYRMGNYSIARQYLKDAAKLCKGRDDLITKYLKLCAEADACSAKK</sequence>
<dbReference type="EMBL" id="CM023488">
    <property type="protein sequence ID" value="KAH6924624.1"/>
    <property type="molecule type" value="Genomic_DNA"/>
</dbReference>
<comment type="caution">
    <text evidence="1">The sequence shown here is derived from an EMBL/GenBank/DDBJ whole genome shotgun (WGS) entry which is preliminary data.</text>
</comment>
<dbReference type="Proteomes" id="UP000821845">
    <property type="component" value="Chromosome 8"/>
</dbReference>